<evidence type="ECO:0000313" key="1">
    <source>
        <dbReference type="EMBL" id="CAH1225369.1"/>
    </source>
</evidence>
<name>A0ABM9CVJ1_9BACL</name>
<comment type="caution">
    <text evidence="1">The sequence shown here is derived from an EMBL/GenBank/DDBJ whole genome shotgun (WGS) entry which is preliminary data.</text>
</comment>
<evidence type="ECO:0000313" key="2">
    <source>
        <dbReference type="Proteomes" id="UP000838324"/>
    </source>
</evidence>
<gene>
    <name evidence="1" type="ORF">PAECIP111892_05607</name>
</gene>
<evidence type="ECO:0008006" key="3">
    <source>
        <dbReference type="Google" id="ProtNLM"/>
    </source>
</evidence>
<dbReference type="SUPFAM" id="SSF53756">
    <property type="entry name" value="UDP-Glycosyltransferase/glycogen phosphorylase"/>
    <property type="match status" value="1"/>
</dbReference>
<keyword evidence="2" id="KW-1185">Reference proteome</keyword>
<proteinExistence type="predicted"/>
<accession>A0ABM9CVJ1</accession>
<protein>
    <recommendedName>
        <fullName evidence="3">Glycosyltransferase</fullName>
    </recommendedName>
</protein>
<reference evidence="1" key="1">
    <citation type="submission" date="2022-01" db="EMBL/GenBank/DDBJ databases">
        <authorList>
            <person name="Criscuolo A."/>
        </authorList>
    </citation>
    <scope>NUCLEOTIDE SEQUENCE</scope>
    <source>
        <strain evidence="1">CIP111892</strain>
    </source>
</reference>
<dbReference type="EMBL" id="CAKMMG010000016">
    <property type="protein sequence ID" value="CAH1225369.1"/>
    <property type="molecule type" value="Genomic_DNA"/>
</dbReference>
<dbReference type="RefSeq" id="WP_236337460.1">
    <property type="nucleotide sequence ID" value="NZ_CAKMMG010000016.1"/>
</dbReference>
<dbReference type="Proteomes" id="UP000838324">
    <property type="component" value="Unassembled WGS sequence"/>
</dbReference>
<dbReference type="Gene3D" id="3.40.50.2000">
    <property type="entry name" value="Glycogen Phosphorylase B"/>
    <property type="match status" value="2"/>
</dbReference>
<organism evidence="1 2">
    <name type="scientific">Paenibacillus auburnensis</name>
    <dbReference type="NCBI Taxonomy" id="2905649"/>
    <lineage>
        <taxon>Bacteria</taxon>
        <taxon>Bacillati</taxon>
        <taxon>Bacillota</taxon>
        <taxon>Bacilli</taxon>
        <taxon>Bacillales</taxon>
        <taxon>Paenibacillaceae</taxon>
        <taxon>Paenibacillus</taxon>
    </lineage>
</organism>
<dbReference type="Pfam" id="PF13692">
    <property type="entry name" value="Glyco_trans_1_4"/>
    <property type="match status" value="1"/>
</dbReference>
<sequence length="394" mass="43932">MREKMLFLSAQIQGLGDDAEGEIRTESLIGILLERFDIDLLEYCRSQRDSTLRPDPALRMHTVNQVSRPRKSLLDSLYKLRGKAVHSYADKDLQAEIRRLCSLHTYSHVFIAQGVPGDCIDIVSSLLPEAAIITDLQRLESMQSEGKAAGKRGLSRRYHKLNAALSRRDERKLLNKTALLLTASEWDALSFKALSFADAGKVHVVPHFIDLDDFQYSEPAVKENAILLHWNMHTTQGKNAALTFHKKVYPLIKAKVSDCKCYIVSSEVHPEVAALAKLDSSVRIIEESGEAYTYIRRVKAVVTTLREGCGSPLNILEAWALRTPVVTGPKSAEGIYCEPGRSILLADTTGEVAEQVVKLLLTPELGSIIADQAYRTLLKYYEASNIKEKVLSLV</sequence>